<reference evidence="3" key="1">
    <citation type="submission" date="2023-03" db="EMBL/GenBank/DDBJ databases">
        <title>Lomoglobus Profundus gen. nov., sp. nov., a novel member of the phylum Verrucomicrobia, isolated from deep-marine sediment of South China Sea.</title>
        <authorList>
            <person name="Ahmad T."/>
            <person name="Ishaq S.E."/>
            <person name="Wang F."/>
        </authorList>
    </citation>
    <scope>NUCLEOTIDE SEQUENCE</scope>
    <source>
        <strain evidence="3">LMO-M01</strain>
    </source>
</reference>
<dbReference type="KEGG" id="slom:PXH66_15220"/>
<dbReference type="EMBL" id="CP119075">
    <property type="protein sequence ID" value="WED63685.1"/>
    <property type="molecule type" value="Genomic_DNA"/>
</dbReference>
<dbReference type="PRINTS" id="PR00081">
    <property type="entry name" value="GDHRDH"/>
</dbReference>
<dbReference type="Gene3D" id="3.40.50.720">
    <property type="entry name" value="NAD(P)-binding Rossmann-like Domain"/>
    <property type="match status" value="1"/>
</dbReference>
<dbReference type="InterPro" id="IPR020904">
    <property type="entry name" value="Sc_DH/Rdtase_CS"/>
</dbReference>
<organism evidence="3 4">
    <name type="scientific">Synoicihabitans lomoniglobus</name>
    <dbReference type="NCBI Taxonomy" id="2909285"/>
    <lineage>
        <taxon>Bacteria</taxon>
        <taxon>Pseudomonadati</taxon>
        <taxon>Verrucomicrobiota</taxon>
        <taxon>Opitutia</taxon>
        <taxon>Opitutales</taxon>
        <taxon>Opitutaceae</taxon>
        <taxon>Synoicihabitans</taxon>
    </lineage>
</organism>
<dbReference type="Pfam" id="PF13561">
    <property type="entry name" value="adh_short_C2"/>
    <property type="match status" value="1"/>
</dbReference>
<gene>
    <name evidence="3" type="ORF">PXH66_15220</name>
</gene>
<accession>A0AAE9ZVN1</accession>
<evidence type="ECO:0000256" key="2">
    <source>
        <dbReference type="ARBA" id="ARBA00023002"/>
    </source>
</evidence>
<evidence type="ECO:0000256" key="1">
    <source>
        <dbReference type="ARBA" id="ARBA00006484"/>
    </source>
</evidence>
<sequence>MNTKTQRVVVTGGATNIGRAITEAFLAAGARVAVGQPDPQVAAPLIARYGERVVVLPVDVGDAGQCRRFLDEAAAALGGIDALVNNAAITGPSSMSRLPEVTPEIFDRMMRVNVGGAVFCSQAAVPHLSASGGGVIVHISSINALRPQHGAMLYAATKAGVSSLAQSMGKELAPAGIRVVAVAPGDIRTADSNAMAAPTASHDVVGQTPLGPGEPNDIGEVVVYLCSRRAKFVTATTWVVDGGLMG</sequence>
<dbReference type="PRINTS" id="PR00080">
    <property type="entry name" value="SDRFAMILY"/>
</dbReference>
<evidence type="ECO:0000313" key="4">
    <source>
        <dbReference type="Proteomes" id="UP001218638"/>
    </source>
</evidence>
<comment type="similarity">
    <text evidence="1">Belongs to the short-chain dehydrogenases/reductases (SDR) family.</text>
</comment>
<name>A0AAE9ZVN1_9BACT</name>
<dbReference type="PROSITE" id="PS00061">
    <property type="entry name" value="ADH_SHORT"/>
    <property type="match status" value="1"/>
</dbReference>
<evidence type="ECO:0000313" key="3">
    <source>
        <dbReference type="EMBL" id="WED63685.1"/>
    </source>
</evidence>
<dbReference type="Proteomes" id="UP001218638">
    <property type="component" value="Chromosome"/>
</dbReference>
<keyword evidence="2" id="KW-0560">Oxidoreductase</keyword>
<dbReference type="GO" id="GO:0016491">
    <property type="term" value="F:oxidoreductase activity"/>
    <property type="evidence" value="ECO:0007669"/>
    <property type="project" value="UniProtKB-KW"/>
</dbReference>
<dbReference type="AlphaFoldDB" id="A0AAE9ZVN1"/>
<dbReference type="InterPro" id="IPR002347">
    <property type="entry name" value="SDR_fam"/>
</dbReference>
<dbReference type="PANTHER" id="PTHR43639">
    <property type="entry name" value="OXIDOREDUCTASE, SHORT-CHAIN DEHYDROGENASE/REDUCTASE FAMILY (AFU_ORTHOLOGUE AFUA_5G02870)"/>
    <property type="match status" value="1"/>
</dbReference>
<dbReference type="PANTHER" id="PTHR43639:SF1">
    <property type="entry name" value="SHORT-CHAIN DEHYDROGENASE_REDUCTASE FAMILY PROTEIN"/>
    <property type="match status" value="1"/>
</dbReference>
<dbReference type="RefSeq" id="WP_330929892.1">
    <property type="nucleotide sequence ID" value="NZ_CP119075.1"/>
</dbReference>
<protein>
    <submittedName>
        <fullName evidence="3">SDR family NAD(P)-dependent oxidoreductase</fullName>
    </submittedName>
</protein>
<dbReference type="FunFam" id="3.40.50.720:FF:000084">
    <property type="entry name" value="Short-chain dehydrogenase reductase"/>
    <property type="match status" value="1"/>
</dbReference>
<dbReference type="InterPro" id="IPR036291">
    <property type="entry name" value="NAD(P)-bd_dom_sf"/>
</dbReference>
<proteinExistence type="inferred from homology"/>
<dbReference type="CDD" id="cd05233">
    <property type="entry name" value="SDR_c"/>
    <property type="match status" value="1"/>
</dbReference>
<dbReference type="SUPFAM" id="SSF51735">
    <property type="entry name" value="NAD(P)-binding Rossmann-fold domains"/>
    <property type="match status" value="1"/>
</dbReference>
<keyword evidence="4" id="KW-1185">Reference proteome</keyword>